<dbReference type="InParanoid" id="A0A177CJC9"/>
<dbReference type="Proteomes" id="UP000077069">
    <property type="component" value="Unassembled WGS sequence"/>
</dbReference>
<feature type="region of interest" description="Disordered" evidence="1">
    <location>
        <begin position="58"/>
        <end position="82"/>
    </location>
</feature>
<dbReference type="EMBL" id="KV441551">
    <property type="protein sequence ID" value="OAG07082.1"/>
    <property type="molecule type" value="Genomic_DNA"/>
</dbReference>
<name>A0A177CJC9_9PLEO</name>
<evidence type="ECO:0000256" key="1">
    <source>
        <dbReference type="SAM" id="MobiDB-lite"/>
    </source>
</evidence>
<dbReference type="RefSeq" id="XP_018037447.1">
    <property type="nucleotide sequence ID" value="XM_018182767.1"/>
</dbReference>
<dbReference type="GeneID" id="28766253"/>
<protein>
    <submittedName>
        <fullName evidence="2">Uncharacterized protein</fullName>
    </submittedName>
</protein>
<accession>A0A177CJC9</accession>
<evidence type="ECO:0000313" key="2">
    <source>
        <dbReference type="EMBL" id="OAG07082.1"/>
    </source>
</evidence>
<proteinExistence type="predicted"/>
<reference evidence="2 3" key="1">
    <citation type="submission" date="2016-05" db="EMBL/GenBank/DDBJ databases">
        <title>Comparative analysis of secretome profiles of manganese(II)-oxidizing ascomycete fungi.</title>
        <authorList>
            <consortium name="DOE Joint Genome Institute"/>
            <person name="Zeiner C.A."/>
            <person name="Purvine S.O."/>
            <person name="Zink E.M."/>
            <person name="Wu S."/>
            <person name="Pasa-Tolic L."/>
            <person name="Chaput D.L."/>
            <person name="Haridas S."/>
            <person name="Grigoriev I.V."/>
            <person name="Santelli C.M."/>
            <person name="Hansel C.M."/>
        </authorList>
    </citation>
    <scope>NUCLEOTIDE SEQUENCE [LARGE SCALE GENOMIC DNA]</scope>
    <source>
        <strain evidence="2 3">AP3s5-JAC2a</strain>
    </source>
</reference>
<evidence type="ECO:0000313" key="3">
    <source>
        <dbReference type="Proteomes" id="UP000077069"/>
    </source>
</evidence>
<keyword evidence="3" id="KW-1185">Reference proteome</keyword>
<organism evidence="2 3">
    <name type="scientific">Paraphaeosphaeria sporulosa</name>
    <dbReference type="NCBI Taxonomy" id="1460663"/>
    <lineage>
        <taxon>Eukaryota</taxon>
        <taxon>Fungi</taxon>
        <taxon>Dikarya</taxon>
        <taxon>Ascomycota</taxon>
        <taxon>Pezizomycotina</taxon>
        <taxon>Dothideomycetes</taxon>
        <taxon>Pleosporomycetidae</taxon>
        <taxon>Pleosporales</taxon>
        <taxon>Massarineae</taxon>
        <taxon>Didymosphaeriaceae</taxon>
        <taxon>Paraphaeosphaeria</taxon>
    </lineage>
</organism>
<gene>
    <name evidence="2" type="ORF">CC84DRAFT_1216087</name>
</gene>
<feature type="compositionally biased region" description="Basic and acidic residues" evidence="1">
    <location>
        <begin position="72"/>
        <end position="82"/>
    </location>
</feature>
<sequence length="82" mass="9198">MTGGSVVGSVWYGLGGEMRKLGDMLDAEEASWAQEKASLQTRVKKVVQECDALKNRNDELEKEGEGNDEEIERLKEEARRRG</sequence>
<dbReference type="AlphaFoldDB" id="A0A177CJC9"/>